<feature type="non-terminal residue" evidence="1">
    <location>
        <position position="1"/>
    </location>
</feature>
<proteinExistence type="predicted"/>
<dbReference type="Proteomes" id="UP000236291">
    <property type="component" value="Unassembled WGS sequence"/>
</dbReference>
<dbReference type="AlphaFoldDB" id="A0A2K3KS12"/>
<evidence type="ECO:0000313" key="2">
    <source>
        <dbReference type="Proteomes" id="UP000236291"/>
    </source>
</evidence>
<evidence type="ECO:0000313" key="1">
    <source>
        <dbReference type="EMBL" id="PNX69072.1"/>
    </source>
</evidence>
<dbReference type="EMBL" id="ASHM01107494">
    <property type="protein sequence ID" value="PNX69072.1"/>
    <property type="molecule type" value="Genomic_DNA"/>
</dbReference>
<comment type="caution">
    <text evidence="1">The sequence shown here is derived from an EMBL/GenBank/DDBJ whole genome shotgun (WGS) entry which is preliminary data.</text>
</comment>
<gene>
    <name evidence="1" type="ORF">L195_g056516</name>
</gene>
<organism evidence="1 2">
    <name type="scientific">Trifolium pratense</name>
    <name type="common">Red clover</name>
    <dbReference type="NCBI Taxonomy" id="57577"/>
    <lineage>
        <taxon>Eukaryota</taxon>
        <taxon>Viridiplantae</taxon>
        <taxon>Streptophyta</taxon>
        <taxon>Embryophyta</taxon>
        <taxon>Tracheophyta</taxon>
        <taxon>Spermatophyta</taxon>
        <taxon>Magnoliopsida</taxon>
        <taxon>eudicotyledons</taxon>
        <taxon>Gunneridae</taxon>
        <taxon>Pentapetalae</taxon>
        <taxon>rosids</taxon>
        <taxon>fabids</taxon>
        <taxon>Fabales</taxon>
        <taxon>Fabaceae</taxon>
        <taxon>Papilionoideae</taxon>
        <taxon>50 kb inversion clade</taxon>
        <taxon>NPAAA clade</taxon>
        <taxon>Hologalegina</taxon>
        <taxon>IRL clade</taxon>
        <taxon>Trifolieae</taxon>
        <taxon>Trifolium</taxon>
    </lineage>
</organism>
<reference evidence="1 2" key="2">
    <citation type="journal article" date="2017" name="Front. Plant Sci.">
        <title>Gene Classification and Mining of Molecular Markers Useful in Red Clover (Trifolium pratense) Breeding.</title>
        <authorList>
            <person name="Istvanek J."/>
            <person name="Dluhosova J."/>
            <person name="Dluhos P."/>
            <person name="Patkova L."/>
            <person name="Nedelnik J."/>
            <person name="Repkova J."/>
        </authorList>
    </citation>
    <scope>NUCLEOTIDE SEQUENCE [LARGE SCALE GENOMIC DNA]</scope>
    <source>
        <strain evidence="2">cv. Tatra</strain>
        <tissue evidence="1">Young leaves</tissue>
    </source>
</reference>
<reference evidence="1 2" key="1">
    <citation type="journal article" date="2014" name="Am. J. Bot.">
        <title>Genome assembly and annotation for red clover (Trifolium pratense; Fabaceae).</title>
        <authorList>
            <person name="Istvanek J."/>
            <person name="Jaros M."/>
            <person name="Krenek A."/>
            <person name="Repkova J."/>
        </authorList>
    </citation>
    <scope>NUCLEOTIDE SEQUENCE [LARGE SCALE GENOMIC DNA]</scope>
    <source>
        <strain evidence="2">cv. Tatra</strain>
        <tissue evidence="1">Young leaves</tissue>
    </source>
</reference>
<sequence>VVIGAGLSREDHGSIPAIALGKGLELLDARTRPELWTTRAPFP</sequence>
<protein>
    <submittedName>
        <fullName evidence="1">Uncharacterized protein</fullName>
    </submittedName>
</protein>
<name>A0A2K3KS12_TRIPR</name>
<accession>A0A2K3KS12</accession>